<dbReference type="InterPro" id="IPR015915">
    <property type="entry name" value="Kelch-typ_b-propeller"/>
</dbReference>
<dbReference type="PANTHER" id="PTHR24412:SF489">
    <property type="entry name" value="RING FINGER DOMAIN AND KELCH REPEAT-CONTAINING PROTEIN DDB_G0271372"/>
    <property type="match status" value="1"/>
</dbReference>
<evidence type="ECO:0000313" key="4">
    <source>
        <dbReference type="EMBL" id="MDC8830575.1"/>
    </source>
</evidence>
<evidence type="ECO:0000313" key="5">
    <source>
        <dbReference type="Proteomes" id="UP001218788"/>
    </source>
</evidence>
<dbReference type="RefSeq" id="WP_273639499.1">
    <property type="nucleotide sequence ID" value="NZ_JAQQXP010000001.1"/>
</dbReference>
<accession>A0ABT5L0M3</accession>
<dbReference type="Pfam" id="PF24681">
    <property type="entry name" value="Kelch_KLHDC2_KLHL20_DRC7"/>
    <property type="match status" value="1"/>
</dbReference>
<comment type="caution">
    <text evidence="4">The sequence shown here is derived from an EMBL/GenBank/DDBJ whole genome shotgun (WGS) entry which is preliminary data.</text>
</comment>
<protein>
    <submittedName>
        <fullName evidence="4">Kelch repeat-containing protein</fullName>
    </submittedName>
</protein>
<proteinExistence type="predicted"/>
<dbReference type="SUPFAM" id="SSF117281">
    <property type="entry name" value="Kelch motif"/>
    <property type="match status" value="1"/>
</dbReference>
<feature type="signal peptide" evidence="3">
    <location>
        <begin position="1"/>
        <end position="26"/>
    </location>
</feature>
<dbReference type="Gene3D" id="2.120.10.80">
    <property type="entry name" value="Kelch-type beta propeller"/>
    <property type="match status" value="2"/>
</dbReference>
<evidence type="ECO:0000256" key="1">
    <source>
        <dbReference type="ARBA" id="ARBA00022441"/>
    </source>
</evidence>
<gene>
    <name evidence="4" type="ORF">OIK42_07355</name>
</gene>
<evidence type="ECO:0000256" key="2">
    <source>
        <dbReference type="ARBA" id="ARBA00022737"/>
    </source>
</evidence>
<sequence length="322" mass="35521">MQAYPQLLRRFSFILLFVAAISGCSAIPEPTPEGTSFTMTTGRYGHATVTDGKSLFVLGGSTDKGLSGDIEIINPQSSTSELLKDKIIPRRYFSAVWDGEESIYIIGGISAHEGRPYLQTAVEVFNVRTHEVKLTQAHDRATRGNTAVLADNKIYVFGGETAGKKLRNALLYVPWVSVFDTNTQTWAALPDMPVALSTRAAAYNGDIYITGGFDGRRQYRDFYKFDLSSMNWSAMPDMPVATSAHSVVATKDGLYTFGDYDQLDQVLYFDFARATWLNAALPFKPSRHNASAAIVDKIFVTGGNVRSRDSHLNAVQVFTPQR</sequence>
<feature type="chain" id="PRO_5047373154" evidence="3">
    <location>
        <begin position="27"/>
        <end position="322"/>
    </location>
</feature>
<name>A0ABT5L0M3_9ALTE</name>
<keyword evidence="1" id="KW-0880">Kelch repeat</keyword>
<keyword evidence="2" id="KW-0677">Repeat</keyword>
<dbReference type="EMBL" id="JAQQXP010000001">
    <property type="protein sequence ID" value="MDC8830575.1"/>
    <property type="molecule type" value="Genomic_DNA"/>
</dbReference>
<dbReference type="SMART" id="SM00612">
    <property type="entry name" value="Kelch"/>
    <property type="match status" value="2"/>
</dbReference>
<dbReference type="Proteomes" id="UP001218788">
    <property type="component" value="Unassembled WGS sequence"/>
</dbReference>
<evidence type="ECO:0000256" key="3">
    <source>
        <dbReference type="SAM" id="SignalP"/>
    </source>
</evidence>
<reference evidence="4 5" key="1">
    <citation type="submission" date="2022-10" db="EMBL/GenBank/DDBJ databases">
        <title>Alteromonas sp. chi3 Genome sequencing.</title>
        <authorList>
            <person name="Park S."/>
        </authorList>
    </citation>
    <scope>NUCLEOTIDE SEQUENCE [LARGE SCALE GENOMIC DNA]</scope>
    <source>
        <strain evidence="5">chi3</strain>
    </source>
</reference>
<dbReference type="InterPro" id="IPR006652">
    <property type="entry name" value="Kelch_1"/>
</dbReference>
<keyword evidence="3" id="KW-0732">Signal</keyword>
<organism evidence="4 5">
    <name type="scientific">Alteromonas gilva</name>
    <dbReference type="NCBI Taxonomy" id="2987522"/>
    <lineage>
        <taxon>Bacteria</taxon>
        <taxon>Pseudomonadati</taxon>
        <taxon>Pseudomonadota</taxon>
        <taxon>Gammaproteobacteria</taxon>
        <taxon>Alteromonadales</taxon>
        <taxon>Alteromonadaceae</taxon>
        <taxon>Alteromonas/Salinimonas group</taxon>
        <taxon>Alteromonas</taxon>
    </lineage>
</organism>
<keyword evidence="5" id="KW-1185">Reference proteome</keyword>
<dbReference type="PANTHER" id="PTHR24412">
    <property type="entry name" value="KELCH PROTEIN"/>
    <property type="match status" value="1"/>
</dbReference>